<evidence type="ECO:0000313" key="7">
    <source>
        <dbReference type="Proteomes" id="UP000494165"/>
    </source>
</evidence>
<comment type="similarity">
    <text evidence="2">Belongs to the TSR2 family.</text>
</comment>
<sequence length="160" mass="18067">MDVKTAFKRTVELIFKNWTALQLAGVLSGVGNYKVLQLADYIAEQCFAKASIEEEEIEDTLTDILDSEFQTICEDGSPLEVSREVWRIHQLYKAGNIGQLNVEIQQLQSQQQENTVKVMPSEPSKSSDSESEAEDNNSSEPMETSDPADEWTVVRRGRKH</sequence>
<comment type="function">
    <text evidence="1">May be involved in 20S pre-rRNA processing.</text>
</comment>
<comment type="caution">
    <text evidence="6">The sequence shown here is derived from an EMBL/GenBank/DDBJ whole genome shotgun (WGS) entry which is preliminary data.</text>
</comment>
<reference evidence="6 7" key="1">
    <citation type="submission" date="2020-04" db="EMBL/GenBank/DDBJ databases">
        <authorList>
            <person name="Alioto T."/>
            <person name="Alioto T."/>
            <person name="Gomez Garrido J."/>
        </authorList>
    </citation>
    <scope>NUCLEOTIDE SEQUENCE [LARGE SCALE GENOMIC DNA]</scope>
</reference>
<dbReference type="Proteomes" id="UP000494165">
    <property type="component" value="Unassembled WGS sequence"/>
</dbReference>
<evidence type="ECO:0000256" key="2">
    <source>
        <dbReference type="ARBA" id="ARBA00006524"/>
    </source>
</evidence>
<gene>
    <name evidence="6" type="ORF">CLODIP_2_CD10404</name>
</gene>
<evidence type="ECO:0000313" key="6">
    <source>
        <dbReference type="EMBL" id="CAB3379350.1"/>
    </source>
</evidence>
<proteinExistence type="inferred from homology"/>
<dbReference type="InterPro" id="IPR019398">
    <property type="entry name" value="Pre-rRNA_process_TSR2"/>
</dbReference>
<protein>
    <recommendedName>
        <fullName evidence="3">Pre-rRNA-processing protein TSR2 homolog</fullName>
    </recommendedName>
</protein>
<dbReference type="PANTHER" id="PTHR21250">
    <property type="entry name" value="PRE-RRNA-PROCESSING PROTEIN TSR2 HOMOLOG"/>
    <property type="match status" value="1"/>
</dbReference>
<accession>A0A8S1DF51</accession>
<dbReference type="EMBL" id="CADEPI010000184">
    <property type="protein sequence ID" value="CAB3379350.1"/>
    <property type="molecule type" value="Genomic_DNA"/>
</dbReference>
<evidence type="ECO:0000256" key="5">
    <source>
        <dbReference type="SAM" id="MobiDB-lite"/>
    </source>
</evidence>
<feature type="region of interest" description="Disordered" evidence="5">
    <location>
        <begin position="111"/>
        <end position="160"/>
    </location>
</feature>
<evidence type="ECO:0000256" key="3">
    <source>
        <dbReference type="ARBA" id="ARBA00017551"/>
    </source>
</evidence>
<evidence type="ECO:0000256" key="1">
    <source>
        <dbReference type="ARBA" id="ARBA00002210"/>
    </source>
</evidence>
<name>A0A8S1DF51_9INSE</name>
<evidence type="ECO:0000256" key="4">
    <source>
        <dbReference type="ARBA" id="ARBA00022552"/>
    </source>
</evidence>
<keyword evidence="4" id="KW-0698">rRNA processing</keyword>
<dbReference type="Pfam" id="PF10273">
    <property type="entry name" value="WGG"/>
    <property type="match status" value="1"/>
</dbReference>
<dbReference type="AlphaFoldDB" id="A0A8S1DF51"/>
<keyword evidence="7" id="KW-1185">Reference proteome</keyword>
<dbReference type="GO" id="GO:0006364">
    <property type="term" value="P:rRNA processing"/>
    <property type="evidence" value="ECO:0007669"/>
    <property type="project" value="UniProtKB-KW"/>
</dbReference>
<dbReference type="OrthoDB" id="263560at2759"/>
<organism evidence="6 7">
    <name type="scientific">Cloeon dipterum</name>
    <dbReference type="NCBI Taxonomy" id="197152"/>
    <lineage>
        <taxon>Eukaryota</taxon>
        <taxon>Metazoa</taxon>
        <taxon>Ecdysozoa</taxon>
        <taxon>Arthropoda</taxon>
        <taxon>Hexapoda</taxon>
        <taxon>Insecta</taxon>
        <taxon>Pterygota</taxon>
        <taxon>Palaeoptera</taxon>
        <taxon>Ephemeroptera</taxon>
        <taxon>Pisciforma</taxon>
        <taxon>Baetidae</taxon>
        <taxon>Cloeon</taxon>
    </lineage>
</organism>